<accession>A0A931DYJ8</accession>
<evidence type="ECO:0000313" key="2">
    <source>
        <dbReference type="EMBL" id="MBG6122480.1"/>
    </source>
</evidence>
<sequence length="124" mass="13110">MSVEGPAPVADVSAESFPDYGARLHDSYIDGYDPVSLHAPHSSLVKNITWVGMGLVLSCLAGFGTLIYGAAGSIWGHGASPDISSTVIIVGAVVTLATLILGFVFIHMGRANYRNYRSETGRRN</sequence>
<name>A0A931DYJ8_9CORY</name>
<gene>
    <name evidence="2" type="ORF">IW254_001449</name>
</gene>
<protein>
    <submittedName>
        <fullName evidence="2">Uncharacterized protein</fullName>
    </submittedName>
</protein>
<evidence type="ECO:0000313" key="3">
    <source>
        <dbReference type="Proteomes" id="UP000658613"/>
    </source>
</evidence>
<dbReference type="Proteomes" id="UP000658613">
    <property type="component" value="Unassembled WGS sequence"/>
</dbReference>
<keyword evidence="3" id="KW-1185">Reference proteome</keyword>
<organism evidence="2 3">
    <name type="scientific">Corynebacterium aquatimens</name>
    <dbReference type="NCBI Taxonomy" id="1190508"/>
    <lineage>
        <taxon>Bacteria</taxon>
        <taxon>Bacillati</taxon>
        <taxon>Actinomycetota</taxon>
        <taxon>Actinomycetes</taxon>
        <taxon>Mycobacteriales</taxon>
        <taxon>Corynebacteriaceae</taxon>
        <taxon>Corynebacterium</taxon>
    </lineage>
</organism>
<reference evidence="2" key="1">
    <citation type="submission" date="2020-11" db="EMBL/GenBank/DDBJ databases">
        <title>Sequencing the genomes of 1000 actinobacteria strains.</title>
        <authorList>
            <person name="Klenk H.-P."/>
        </authorList>
    </citation>
    <scope>NUCLEOTIDE SEQUENCE</scope>
    <source>
        <strain evidence="2">DSM 45632</strain>
    </source>
</reference>
<feature type="transmembrane region" description="Helical" evidence="1">
    <location>
        <begin position="83"/>
        <end position="106"/>
    </location>
</feature>
<dbReference type="RefSeq" id="WP_196824867.1">
    <property type="nucleotide sequence ID" value="NZ_CP046980.1"/>
</dbReference>
<dbReference type="EMBL" id="JADOUE010000001">
    <property type="protein sequence ID" value="MBG6122480.1"/>
    <property type="molecule type" value="Genomic_DNA"/>
</dbReference>
<dbReference type="AlphaFoldDB" id="A0A931DYJ8"/>
<keyword evidence="1" id="KW-1133">Transmembrane helix</keyword>
<evidence type="ECO:0000256" key="1">
    <source>
        <dbReference type="SAM" id="Phobius"/>
    </source>
</evidence>
<feature type="transmembrane region" description="Helical" evidence="1">
    <location>
        <begin position="48"/>
        <end position="71"/>
    </location>
</feature>
<keyword evidence="1" id="KW-0472">Membrane</keyword>
<proteinExistence type="predicted"/>
<keyword evidence="1" id="KW-0812">Transmembrane</keyword>
<comment type="caution">
    <text evidence="2">The sequence shown here is derived from an EMBL/GenBank/DDBJ whole genome shotgun (WGS) entry which is preliminary data.</text>
</comment>